<dbReference type="PRINTS" id="PR00368">
    <property type="entry name" value="FADPNR"/>
</dbReference>
<dbReference type="PANTHER" id="PTHR43429">
    <property type="entry name" value="PYRIDINE NUCLEOTIDE-DISULFIDE OXIDOREDUCTASE DOMAIN-CONTAINING"/>
    <property type="match status" value="1"/>
</dbReference>
<dbReference type="AlphaFoldDB" id="A0A1C7I908"/>
<dbReference type="InterPro" id="IPR016156">
    <property type="entry name" value="FAD/NAD-linked_Rdtase_dimer_sf"/>
</dbReference>
<dbReference type="Gene3D" id="3.30.390.30">
    <property type="match status" value="1"/>
</dbReference>
<gene>
    <name evidence="6" type="ORF">A4V09_05820</name>
</gene>
<keyword evidence="3" id="KW-0274">FAD</keyword>
<feature type="domain" description="NADH-rubredoxin oxidoreductase C-terminal" evidence="5">
    <location>
        <begin position="312"/>
        <end position="377"/>
    </location>
</feature>
<dbReference type="Proteomes" id="UP000092574">
    <property type="component" value="Chromosome"/>
</dbReference>
<dbReference type="Pfam" id="PF18267">
    <property type="entry name" value="Rubredoxin_C"/>
    <property type="match status" value="1"/>
</dbReference>
<dbReference type="STRING" id="1796616.A4V09_05820"/>
<dbReference type="GO" id="GO:0016491">
    <property type="term" value="F:oxidoreductase activity"/>
    <property type="evidence" value="ECO:0007669"/>
    <property type="project" value="InterPro"/>
</dbReference>
<dbReference type="InterPro" id="IPR050260">
    <property type="entry name" value="FAD-bd_OxRdtase"/>
</dbReference>
<dbReference type="PANTHER" id="PTHR43429:SF3">
    <property type="entry name" value="NITRITE REDUCTASE [NAD(P)H]"/>
    <property type="match status" value="1"/>
</dbReference>
<comment type="cofactor">
    <cofactor evidence="1">
        <name>FAD</name>
        <dbReference type="ChEBI" id="CHEBI:57692"/>
    </cofactor>
</comment>
<sequence>MGYVILGVGAAGITAAKTIRKADKETEITMISTDEQVHSRCMLHKYLSHERTAEKLSFVPGEFFKDNHIDWIKGKTVTGLDTKAKKVKLRDGTEVPYEKLLIATGAESFIPPVGNLREADNVFGLRHLRDAVAIDEMAKNAEQIVIIGSGLVGLDAAYGLMETGKKVSIVEMAEQILPIQLDKRGALEYQKRFEAAGASFYLGRKAAQTKMNDAGRITEVILDNGEALPCQMVIVAAGVRSATAGLEGEGIVVDRGMKVNDHLQTGAADVYAAGDVTGLSGIWPNAQKQGETAALNMMGGKVEYTDRYAMKNTINFFGLVSLCVGVIVPEETDVVIAREDAANYKRVIIRGGKVVGVLLQGDISHAGIWQYLIKNEISISGIEKDIFDLNFGDFYGIKENGEYIWRTAGQAG</sequence>
<evidence type="ECO:0000259" key="5">
    <source>
        <dbReference type="Pfam" id="PF18267"/>
    </source>
</evidence>
<dbReference type="Gene3D" id="3.50.50.60">
    <property type="entry name" value="FAD/NAD(P)-binding domain"/>
    <property type="match status" value="2"/>
</dbReference>
<dbReference type="InterPro" id="IPR023753">
    <property type="entry name" value="FAD/NAD-binding_dom"/>
</dbReference>
<reference evidence="6" key="1">
    <citation type="submission" date="2017-04" db="EMBL/GenBank/DDBJ databases">
        <title>Complete Genome Sequences of Twelve Strains of a Stable Defined Moderately Diverse Mouse Microbiota 2 (sDMDMm2).</title>
        <authorList>
            <person name="Uchimura Y."/>
            <person name="Wyss M."/>
            <person name="Brugiroux S."/>
            <person name="Limenitakis J.P."/>
            <person name="Stecher B."/>
            <person name="McCoy K.D."/>
            <person name="Macpherson A.J."/>
        </authorList>
    </citation>
    <scope>NUCLEOTIDE SEQUENCE</scope>
    <source>
        <strain evidence="6">YL58</strain>
    </source>
</reference>
<evidence type="ECO:0000256" key="2">
    <source>
        <dbReference type="ARBA" id="ARBA00022630"/>
    </source>
</evidence>
<dbReference type="RefSeq" id="WP_065541530.1">
    <property type="nucleotide sequence ID" value="NZ_CP015405.2"/>
</dbReference>
<dbReference type="EMBL" id="CP015405">
    <property type="protein sequence ID" value="ANU75323.1"/>
    <property type="molecule type" value="Genomic_DNA"/>
</dbReference>
<evidence type="ECO:0000256" key="1">
    <source>
        <dbReference type="ARBA" id="ARBA00001974"/>
    </source>
</evidence>
<dbReference type="OrthoDB" id="9807946at2"/>
<dbReference type="Pfam" id="PF07992">
    <property type="entry name" value="Pyr_redox_2"/>
    <property type="match status" value="1"/>
</dbReference>
<keyword evidence="2" id="KW-0285">Flavoprotein</keyword>
<keyword evidence="7" id="KW-1185">Reference proteome</keyword>
<evidence type="ECO:0000313" key="6">
    <source>
        <dbReference type="EMBL" id="ANU75323.1"/>
    </source>
</evidence>
<evidence type="ECO:0000313" key="7">
    <source>
        <dbReference type="Proteomes" id="UP000092574"/>
    </source>
</evidence>
<dbReference type="InterPro" id="IPR041575">
    <property type="entry name" value="Rubredoxin_C"/>
</dbReference>
<proteinExistence type="predicted"/>
<dbReference type="KEGG" id="byl:A4V09_05820"/>
<dbReference type="SUPFAM" id="SSF51905">
    <property type="entry name" value="FAD/NAD(P)-binding domain"/>
    <property type="match status" value="1"/>
</dbReference>
<protein>
    <submittedName>
        <fullName evidence="6">FAD-dependent oxidoreductase</fullName>
    </submittedName>
</protein>
<dbReference type="InterPro" id="IPR036188">
    <property type="entry name" value="FAD/NAD-bd_sf"/>
</dbReference>
<name>A0A1C7I908_9FIRM</name>
<evidence type="ECO:0000256" key="3">
    <source>
        <dbReference type="ARBA" id="ARBA00022827"/>
    </source>
</evidence>
<feature type="domain" description="FAD/NAD(P)-binding" evidence="4">
    <location>
        <begin position="3"/>
        <end position="290"/>
    </location>
</feature>
<accession>A0A1C7I908</accession>
<dbReference type="PRINTS" id="PR00411">
    <property type="entry name" value="PNDRDTASEI"/>
</dbReference>
<organism evidence="6 7">
    <name type="scientific">Blautia pseudococcoides</name>
    <dbReference type="NCBI Taxonomy" id="1796616"/>
    <lineage>
        <taxon>Bacteria</taxon>
        <taxon>Bacillati</taxon>
        <taxon>Bacillota</taxon>
        <taxon>Clostridia</taxon>
        <taxon>Lachnospirales</taxon>
        <taxon>Lachnospiraceae</taxon>
        <taxon>Blautia</taxon>
    </lineage>
</organism>
<evidence type="ECO:0000259" key="4">
    <source>
        <dbReference type="Pfam" id="PF07992"/>
    </source>
</evidence>